<comment type="similarity">
    <text evidence="2 6">Belongs to the FKBP-type PPIase family.</text>
</comment>
<keyword evidence="4 5" id="KW-0413">Isomerase</keyword>
<dbReference type="PROSITE" id="PS50059">
    <property type="entry name" value="FKBP_PPIASE"/>
    <property type="match status" value="2"/>
</dbReference>
<evidence type="ECO:0000256" key="3">
    <source>
        <dbReference type="ARBA" id="ARBA00023110"/>
    </source>
</evidence>
<evidence type="ECO:0000259" key="7">
    <source>
        <dbReference type="PROSITE" id="PS50059"/>
    </source>
</evidence>
<dbReference type="SUPFAM" id="SSF54534">
    <property type="entry name" value="FKBP-like"/>
    <property type="match status" value="2"/>
</dbReference>
<dbReference type="EMBL" id="AAWS01000021">
    <property type="protein sequence ID" value="EAY27761.1"/>
    <property type="molecule type" value="Genomic_DNA"/>
</dbReference>
<dbReference type="PANTHER" id="PTHR43811">
    <property type="entry name" value="FKBP-TYPE PEPTIDYL-PROLYL CIS-TRANS ISOMERASE FKPA"/>
    <property type="match status" value="1"/>
</dbReference>
<dbReference type="OrthoDB" id="979394at2"/>
<dbReference type="InterPro" id="IPR046357">
    <property type="entry name" value="PPIase_dom_sf"/>
</dbReference>
<feature type="domain" description="PPIase FKBP-type" evidence="7">
    <location>
        <begin position="211"/>
        <end position="305"/>
    </location>
</feature>
<evidence type="ECO:0000313" key="9">
    <source>
        <dbReference type="Proteomes" id="UP000004095"/>
    </source>
</evidence>
<organism evidence="8 9">
    <name type="scientific">Microscilla marina ATCC 23134</name>
    <dbReference type="NCBI Taxonomy" id="313606"/>
    <lineage>
        <taxon>Bacteria</taxon>
        <taxon>Pseudomonadati</taxon>
        <taxon>Bacteroidota</taxon>
        <taxon>Cytophagia</taxon>
        <taxon>Cytophagales</taxon>
        <taxon>Microscillaceae</taxon>
        <taxon>Microscilla</taxon>
    </lineage>
</organism>
<evidence type="ECO:0000256" key="2">
    <source>
        <dbReference type="ARBA" id="ARBA00006577"/>
    </source>
</evidence>
<name>A1ZPM2_MICM2</name>
<dbReference type="PROSITE" id="PS51257">
    <property type="entry name" value="PROKAR_LIPOPROTEIN"/>
    <property type="match status" value="1"/>
</dbReference>
<keyword evidence="9" id="KW-1185">Reference proteome</keyword>
<evidence type="ECO:0000256" key="6">
    <source>
        <dbReference type="RuleBase" id="RU003915"/>
    </source>
</evidence>
<dbReference type="PANTHER" id="PTHR43811:SF19">
    <property type="entry name" value="39 KDA FK506-BINDING NUCLEAR PROTEIN"/>
    <property type="match status" value="1"/>
</dbReference>
<dbReference type="GO" id="GO:0003755">
    <property type="term" value="F:peptidyl-prolyl cis-trans isomerase activity"/>
    <property type="evidence" value="ECO:0007669"/>
    <property type="project" value="UniProtKB-UniRule"/>
</dbReference>
<comment type="catalytic activity">
    <reaction evidence="1 5 6">
        <text>[protein]-peptidylproline (omega=180) = [protein]-peptidylproline (omega=0)</text>
        <dbReference type="Rhea" id="RHEA:16237"/>
        <dbReference type="Rhea" id="RHEA-COMP:10747"/>
        <dbReference type="Rhea" id="RHEA-COMP:10748"/>
        <dbReference type="ChEBI" id="CHEBI:83833"/>
        <dbReference type="ChEBI" id="CHEBI:83834"/>
        <dbReference type="EC" id="5.2.1.8"/>
    </reaction>
</comment>
<evidence type="ECO:0000313" key="8">
    <source>
        <dbReference type="EMBL" id="EAY27761.1"/>
    </source>
</evidence>
<evidence type="ECO:0000256" key="1">
    <source>
        <dbReference type="ARBA" id="ARBA00000971"/>
    </source>
</evidence>
<proteinExistence type="inferred from homology"/>
<dbReference type="eggNOG" id="COG0545">
    <property type="taxonomic scope" value="Bacteria"/>
</dbReference>
<protein>
    <recommendedName>
        <fullName evidence="6">Peptidyl-prolyl cis-trans isomerase</fullName>
        <ecNumber evidence="6">5.2.1.8</ecNumber>
    </recommendedName>
</protein>
<dbReference type="Proteomes" id="UP000004095">
    <property type="component" value="Unassembled WGS sequence"/>
</dbReference>
<feature type="domain" description="PPIase FKBP-type" evidence="7">
    <location>
        <begin position="75"/>
        <end position="167"/>
    </location>
</feature>
<dbReference type="InterPro" id="IPR001179">
    <property type="entry name" value="PPIase_FKBP_dom"/>
</dbReference>
<dbReference type="AlphaFoldDB" id="A1ZPM2"/>
<keyword evidence="3 5" id="KW-0697">Rotamase</keyword>
<gene>
    <name evidence="8" type="ORF">M23134_03830</name>
</gene>
<dbReference type="Gene3D" id="3.10.50.40">
    <property type="match status" value="2"/>
</dbReference>
<sequence>MRQSILLVVIACASILITSCKTFEDETEDVKQLRENEQAILNYLSTNNLTAEQTDQGLYYVVTKANPAGQAATLGSKAVMHYVGSLLSGTVVDSTSPYFNEPTEFIFDGNPDGTKVLTGIELGVVRLKEGEQATLFIPYNLAYGRSSRGNIPPYSVVKYDISSFDIKTEREQMLEFAATDSLTYIERDSLFTANIIKAPDDNVTLPKAGIDSNVTVAYTGRFLDGTIFDTNESLTFDLKAKDSEDNRVLNGWTIAVNGMRVGDKKVVLLYSNLAYGAAGNIDNDGNFTIPPYSILWFEIELKSVN</sequence>
<accession>A1ZPM2</accession>
<comment type="caution">
    <text evidence="8">The sequence shown here is derived from an EMBL/GenBank/DDBJ whole genome shotgun (WGS) entry which is preliminary data.</text>
</comment>
<dbReference type="EC" id="5.2.1.8" evidence="6"/>
<evidence type="ECO:0000256" key="4">
    <source>
        <dbReference type="ARBA" id="ARBA00023235"/>
    </source>
</evidence>
<evidence type="ECO:0000256" key="5">
    <source>
        <dbReference type="PROSITE-ProRule" id="PRU00277"/>
    </source>
</evidence>
<dbReference type="Pfam" id="PF00254">
    <property type="entry name" value="FKBP_C"/>
    <property type="match status" value="2"/>
</dbReference>
<dbReference type="RefSeq" id="WP_002699136.1">
    <property type="nucleotide sequence ID" value="NZ_AAWS01000021.1"/>
</dbReference>
<reference evidence="8 9" key="1">
    <citation type="submission" date="2007-01" db="EMBL/GenBank/DDBJ databases">
        <authorList>
            <person name="Haygood M."/>
            <person name="Podell S."/>
            <person name="Anderson C."/>
            <person name="Hopkinson B."/>
            <person name="Roe K."/>
            <person name="Barbeau K."/>
            <person name="Gaasterland T."/>
            <person name="Ferriera S."/>
            <person name="Johnson J."/>
            <person name="Kravitz S."/>
            <person name="Beeson K."/>
            <person name="Sutton G."/>
            <person name="Rogers Y.-H."/>
            <person name="Friedman R."/>
            <person name="Frazier M."/>
            <person name="Venter J.C."/>
        </authorList>
    </citation>
    <scope>NUCLEOTIDE SEQUENCE [LARGE SCALE GENOMIC DNA]</scope>
    <source>
        <strain evidence="8 9">ATCC 23134</strain>
    </source>
</reference>